<sequence>MTRHHPIDLDPTPLADFQIWHDLTWRNRGFITIDGLLDSATKSNREYLIEKGYEISDIDRVAIAYDHDCYVSRYLEYFVPDEERPPELSVRDHLIDVCGYPVDAVDAFLEKRAADDRTRARKRAEREAYERTWRYRARAAIREARDRASAAWAVLRGQHDCEGC</sequence>
<dbReference type="EMBL" id="MT639650">
    <property type="protein sequence ID" value="QNJ56304.1"/>
    <property type="molecule type" value="Genomic_DNA"/>
</dbReference>
<dbReference type="RefSeq" id="YP_010653350.1">
    <property type="nucleotide sequence ID" value="NC_070796.1"/>
</dbReference>
<reference evidence="1 2" key="1">
    <citation type="submission" date="2020-06" db="EMBL/GenBank/DDBJ databases">
        <authorList>
            <person name="Astarita V."/>
            <person name="Brady F.L."/>
            <person name="Dana G."/>
            <person name="Kearney B."/>
            <person name="Murphy M."/>
            <person name="Patel P."/>
            <person name="Pellegrino S."/>
            <person name="Rivera M."/>
            <person name="Scipioni M.L."/>
            <person name="Shalders W."/>
            <person name="Simms N.M."/>
            <person name="Valenti A.J."/>
            <person name="Vitarbo L."/>
            <person name="Merkhofer E.C."/>
            <person name="Garlena R.A."/>
            <person name="Russell D.A."/>
            <person name="Pope W.H."/>
            <person name="Jacobs-Sera D."/>
            <person name="Hatfull G.F."/>
        </authorList>
    </citation>
    <scope>NUCLEOTIDE SEQUENCE [LARGE SCALE GENOMIC DNA]</scope>
</reference>
<dbReference type="Proteomes" id="UP000515937">
    <property type="component" value="Segment"/>
</dbReference>
<proteinExistence type="predicted"/>
<evidence type="ECO:0000313" key="1">
    <source>
        <dbReference type="EMBL" id="QNJ56304.1"/>
    </source>
</evidence>
<organism evidence="1 2">
    <name type="scientific">Gordonia phage Ohgeesy</name>
    <dbReference type="NCBI Taxonomy" id="2762412"/>
    <lineage>
        <taxon>Viruses</taxon>
        <taxon>Duplodnaviria</taxon>
        <taxon>Heunggongvirae</taxon>
        <taxon>Uroviricota</taxon>
        <taxon>Caudoviricetes</taxon>
        <taxon>Nymbaxtervirinae</taxon>
        <taxon>Baxterfoxvirus</taxon>
        <taxon>Baxterfoxvirus ohgeesy</taxon>
    </lineage>
</organism>
<evidence type="ECO:0000313" key="2">
    <source>
        <dbReference type="Proteomes" id="UP000515937"/>
    </source>
</evidence>
<gene>
    <name evidence="1" type="primary">75</name>
    <name evidence="1" type="ORF">SEA_OHGEESY_75</name>
</gene>
<keyword evidence="2" id="KW-1185">Reference proteome</keyword>
<accession>A0A7G8LGD2</accession>
<protein>
    <submittedName>
        <fullName evidence="1">Uncharacterized protein</fullName>
    </submittedName>
</protein>
<dbReference type="KEGG" id="vg:77929183"/>
<dbReference type="GeneID" id="77929183"/>
<name>A0A7G8LGD2_9CAUD</name>